<keyword evidence="1" id="KW-0645">Protease</keyword>
<dbReference type="Proteomes" id="UP000774935">
    <property type="component" value="Unassembled WGS sequence"/>
</dbReference>
<dbReference type="InterPro" id="IPR001818">
    <property type="entry name" value="Pept_M10_metallopeptidase"/>
</dbReference>
<dbReference type="RefSeq" id="WP_199109084.1">
    <property type="nucleotide sequence ID" value="NZ_JAHWXQ010000001.1"/>
</dbReference>
<evidence type="ECO:0000259" key="6">
    <source>
        <dbReference type="Pfam" id="PF01833"/>
    </source>
</evidence>
<name>A0ABS6X9G0_9BACT</name>
<keyword evidence="9" id="KW-1185">Reference proteome</keyword>
<dbReference type="InterPro" id="IPR002909">
    <property type="entry name" value="IPT_dom"/>
</dbReference>
<dbReference type="Pfam" id="PF01833">
    <property type="entry name" value="TIG"/>
    <property type="match status" value="1"/>
</dbReference>
<evidence type="ECO:0000259" key="7">
    <source>
        <dbReference type="Pfam" id="PF18962"/>
    </source>
</evidence>
<dbReference type="InterPro" id="IPR014756">
    <property type="entry name" value="Ig_E-set"/>
</dbReference>
<dbReference type="SUPFAM" id="SSF55486">
    <property type="entry name" value="Metalloproteases ('zincins'), catalytic domain"/>
    <property type="match status" value="1"/>
</dbReference>
<organism evidence="8 9">
    <name type="scientific">Pontibacter populi</name>
    <dbReference type="NCBI Taxonomy" id="890055"/>
    <lineage>
        <taxon>Bacteria</taxon>
        <taxon>Pseudomonadati</taxon>
        <taxon>Bacteroidota</taxon>
        <taxon>Cytophagia</taxon>
        <taxon>Cytophagales</taxon>
        <taxon>Hymenobacteraceae</taxon>
        <taxon>Pontibacter</taxon>
    </lineage>
</organism>
<dbReference type="Gene3D" id="3.40.390.10">
    <property type="entry name" value="Collagenase (Catalytic Domain)"/>
    <property type="match status" value="1"/>
</dbReference>
<dbReference type="EMBL" id="JAHWXQ010000001">
    <property type="protein sequence ID" value="MBW3364606.1"/>
    <property type="molecule type" value="Genomic_DNA"/>
</dbReference>
<dbReference type="CDD" id="cd00102">
    <property type="entry name" value="IPT"/>
    <property type="match status" value="1"/>
</dbReference>
<feature type="domain" description="Peptidase M10 metallopeptidase" evidence="5">
    <location>
        <begin position="428"/>
        <end position="499"/>
    </location>
</feature>
<dbReference type="NCBIfam" id="TIGR04183">
    <property type="entry name" value="Por_Secre_tail"/>
    <property type="match status" value="1"/>
</dbReference>
<keyword evidence="2" id="KW-0479">Metal-binding</keyword>
<accession>A0ABS6X9G0</accession>
<comment type="caution">
    <text evidence="8">The sequence shown here is derived from an EMBL/GenBank/DDBJ whole genome shotgun (WGS) entry which is preliminary data.</text>
</comment>
<evidence type="ECO:0000256" key="3">
    <source>
        <dbReference type="ARBA" id="ARBA00022801"/>
    </source>
</evidence>
<feature type="domain" description="IPT/TIG" evidence="6">
    <location>
        <begin position="216"/>
        <end position="310"/>
    </location>
</feature>
<sequence>MNTIYNGYSTAFSPTRSRLILLCFLLLFTQKLFADNSMHMIQVSLEKRVQAADVVVEGEVISKRSFWDAQHENIYTSNIIKVYKLFKGTLQETQLEIITDGGTVGLDKHVYSVALTLNEGQQGMFFLKQQNRLANTPGNTRFSARPYASEQGFIRYDVQAQTAQGVFENYSSVEQVYRAITKKTGTNYRTITTNKKLQTTSQQQSQKQNSALAAAVITGFSPKTASAGTKTILTITGTGFGNVRGKGFVSFRNADDGGKTFTKSPEDAYLSWTNTQIRMYIPSTGEDGGTAGTGEIKVTPDGGTVFTTTDKITIIYAYSNLYEDSITYQPALIDVDGEGGYTIHFAPNMQSSTNAREGFIRAMNSWICETNVNWKVGAPTTIDKSAADDQIVITFKPESTVGEDVLARTLSRYRGCQVVATGVINWWMSEFDMEINSNISWEYGPGPPEGRQFDFETVMLHELGHAHQLGHVILPRAVMHYALEFARAFRDLSPEDIEGGKVVIASSTQENVATVCRKPVMKPKLDGVCNLAEEVATLQADYNSEHDVVVTWDAVAEENIVRYVVERSEDGINFTEIGSVDAAAANSFTDRDPLQGTGYYRLRVIYKDGSFKYTFVARVTDPSFLFKFEVAPNPVGADQTFTVRFLVNRNTPMQLSLYDTSGKIVRNFEITFTDMNLPLEFDLTGVSAGVYILKWSTAQSSGTTKIVKL</sequence>
<dbReference type="InterPro" id="IPR024079">
    <property type="entry name" value="MetalloPept_cat_dom_sf"/>
</dbReference>
<reference evidence="8 9" key="1">
    <citation type="submission" date="2021-07" db="EMBL/GenBank/DDBJ databases">
        <authorList>
            <person name="Kim M.K."/>
        </authorList>
    </citation>
    <scope>NUCLEOTIDE SEQUENCE [LARGE SCALE GENOMIC DNA]</scope>
    <source>
        <strain evidence="8 9">HLY7-15</strain>
    </source>
</reference>
<dbReference type="Gene3D" id="2.60.40.10">
    <property type="entry name" value="Immunoglobulins"/>
    <property type="match status" value="2"/>
</dbReference>
<dbReference type="Pfam" id="PF18962">
    <property type="entry name" value="Por_Secre_tail"/>
    <property type="match status" value="1"/>
</dbReference>
<proteinExistence type="predicted"/>
<evidence type="ECO:0000313" key="8">
    <source>
        <dbReference type="EMBL" id="MBW3364606.1"/>
    </source>
</evidence>
<keyword evidence="4" id="KW-0862">Zinc</keyword>
<evidence type="ECO:0000313" key="9">
    <source>
        <dbReference type="Proteomes" id="UP000774935"/>
    </source>
</evidence>
<protein>
    <submittedName>
        <fullName evidence="8">T9SS type A sorting domain-containing protein</fullName>
    </submittedName>
</protein>
<keyword evidence="3" id="KW-0378">Hydrolase</keyword>
<evidence type="ECO:0000256" key="4">
    <source>
        <dbReference type="ARBA" id="ARBA00022833"/>
    </source>
</evidence>
<dbReference type="SUPFAM" id="SSF81296">
    <property type="entry name" value="E set domains"/>
    <property type="match status" value="1"/>
</dbReference>
<evidence type="ECO:0000259" key="5">
    <source>
        <dbReference type="Pfam" id="PF00413"/>
    </source>
</evidence>
<dbReference type="InterPro" id="IPR026444">
    <property type="entry name" value="Secre_tail"/>
</dbReference>
<dbReference type="InterPro" id="IPR013783">
    <property type="entry name" value="Ig-like_fold"/>
</dbReference>
<gene>
    <name evidence="8" type="ORF">KYK27_06105</name>
</gene>
<dbReference type="Pfam" id="PF00413">
    <property type="entry name" value="Peptidase_M10"/>
    <property type="match status" value="1"/>
</dbReference>
<feature type="domain" description="Secretion system C-terminal sorting" evidence="7">
    <location>
        <begin position="632"/>
        <end position="707"/>
    </location>
</feature>
<evidence type="ECO:0000256" key="1">
    <source>
        <dbReference type="ARBA" id="ARBA00022670"/>
    </source>
</evidence>
<evidence type="ECO:0000256" key="2">
    <source>
        <dbReference type="ARBA" id="ARBA00022723"/>
    </source>
</evidence>